<evidence type="ECO:0000259" key="7">
    <source>
        <dbReference type="PROSITE" id="PS51832"/>
    </source>
</evidence>
<dbReference type="Gene3D" id="3.30.450.20">
    <property type="entry name" value="PAS domain"/>
    <property type="match status" value="1"/>
</dbReference>
<dbReference type="PROSITE" id="PS50112">
    <property type="entry name" value="PAS"/>
    <property type="match status" value="1"/>
</dbReference>
<comment type="caution">
    <text evidence="8">The sequence shown here is derived from an EMBL/GenBank/DDBJ whole genome shotgun (WGS) entry which is preliminary data.</text>
</comment>
<dbReference type="PANTHER" id="PTHR45138:SF9">
    <property type="entry name" value="DIGUANYLATE CYCLASE DGCM-RELATED"/>
    <property type="match status" value="1"/>
</dbReference>
<dbReference type="SMART" id="SM00267">
    <property type="entry name" value="GGDEF"/>
    <property type="match status" value="1"/>
</dbReference>
<dbReference type="NCBIfam" id="TIGR00254">
    <property type="entry name" value="GGDEF"/>
    <property type="match status" value="1"/>
</dbReference>
<dbReference type="CDD" id="cd01949">
    <property type="entry name" value="GGDEF"/>
    <property type="match status" value="1"/>
</dbReference>
<dbReference type="Pfam" id="PF08448">
    <property type="entry name" value="PAS_4"/>
    <property type="match status" value="1"/>
</dbReference>
<dbReference type="InterPro" id="IPR037522">
    <property type="entry name" value="HD_GYP_dom"/>
</dbReference>
<dbReference type="InterPro" id="IPR000700">
    <property type="entry name" value="PAS-assoc_C"/>
</dbReference>
<dbReference type="Gene3D" id="1.10.3210.10">
    <property type="entry name" value="Hypothetical protein af1432"/>
    <property type="match status" value="1"/>
</dbReference>
<evidence type="ECO:0000259" key="4">
    <source>
        <dbReference type="PROSITE" id="PS50112"/>
    </source>
</evidence>
<dbReference type="InterPro" id="IPR029787">
    <property type="entry name" value="Nucleotide_cyclase"/>
</dbReference>
<dbReference type="InterPro" id="IPR006675">
    <property type="entry name" value="HDIG_dom"/>
</dbReference>
<dbReference type="InterPro" id="IPR000014">
    <property type="entry name" value="PAS"/>
</dbReference>
<evidence type="ECO:0000256" key="1">
    <source>
        <dbReference type="ARBA" id="ARBA00012528"/>
    </source>
</evidence>
<evidence type="ECO:0000256" key="3">
    <source>
        <dbReference type="SAM" id="MobiDB-lite"/>
    </source>
</evidence>
<feature type="region of interest" description="Disordered" evidence="3">
    <location>
        <begin position="552"/>
        <end position="579"/>
    </location>
</feature>
<dbReference type="PANTHER" id="PTHR45138">
    <property type="entry name" value="REGULATORY COMPONENTS OF SENSORY TRANSDUCTION SYSTEM"/>
    <property type="match status" value="1"/>
</dbReference>
<evidence type="ECO:0000256" key="2">
    <source>
        <dbReference type="ARBA" id="ARBA00034247"/>
    </source>
</evidence>
<dbReference type="InterPro" id="IPR050469">
    <property type="entry name" value="Diguanylate_Cyclase"/>
</dbReference>
<feature type="domain" description="GGDEF" evidence="6">
    <location>
        <begin position="434"/>
        <end position="565"/>
    </location>
</feature>
<dbReference type="Gene3D" id="3.30.70.270">
    <property type="match status" value="1"/>
</dbReference>
<comment type="catalytic activity">
    <reaction evidence="2">
        <text>2 GTP = 3',3'-c-di-GMP + 2 diphosphate</text>
        <dbReference type="Rhea" id="RHEA:24898"/>
        <dbReference type="ChEBI" id="CHEBI:33019"/>
        <dbReference type="ChEBI" id="CHEBI:37565"/>
        <dbReference type="ChEBI" id="CHEBI:58805"/>
        <dbReference type="EC" id="2.7.7.65"/>
    </reaction>
</comment>
<feature type="domain" description="HD-GYP" evidence="7">
    <location>
        <begin position="50"/>
        <end position="244"/>
    </location>
</feature>
<dbReference type="EMBL" id="DSVQ01000012">
    <property type="protein sequence ID" value="HGT39474.1"/>
    <property type="molecule type" value="Genomic_DNA"/>
</dbReference>
<dbReference type="InterPro" id="IPR043128">
    <property type="entry name" value="Rev_trsase/Diguanyl_cyclase"/>
</dbReference>
<dbReference type="NCBIfam" id="TIGR00229">
    <property type="entry name" value="sensory_box"/>
    <property type="match status" value="1"/>
</dbReference>
<dbReference type="InterPro" id="IPR035965">
    <property type="entry name" value="PAS-like_dom_sf"/>
</dbReference>
<dbReference type="NCBIfam" id="TIGR00277">
    <property type="entry name" value="HDIG"/>
    <property type="match status" value="1"/>
</dbReference>
<protein>
    <recommendedName>
        <fullName evidence="1">diguanylate cyclase</fullName>
        <ecNumber evidence="1">2.7.7.65</ecNumber>
    </recommendedName>
</protein>
<dbReference type="EC" id="2.7.7.65" evidence="1"/>
<dbReference type="SMART" id="SM00471">
    <property type="entry name" value="HDc"/>
    <property type="match status" value="1"/>
</dbReference>
<dbReference type="InterPro" id="IPR003607">
    <property type="entry name" value="HD/PDEase_dom"/>
</dbReference>
<dbReference type="InterPro" id="IPR013656">
    <property type="entry name" value="PAS_4"/>
</dbReference>
<name>A0A7C4LLA5_9PLAN</name>
<dbReference type="InterPro" id="IPR000160">
    <property type="entry name" value="GGDEF_dom"/>
</dbReference>
<evidence type="ECO:0000259" key="5">
    <source>
        <dbReference type="PROSITE" id="PS50113"/>
    </source>
</evidence>
<sequence length="698" mass="77722">MNLVSDPPPTGHLDRRILSAPPSNSAQSLLALLQLAGKNPPATSADDPLEGIIAPHVMRSLWSALQARDLTTVQHSRRVATLAVHLAEYLGWEGRQLRAMEIAALLHDIGKLGVPDHIRHKPGKLTPDERELMALHYNVALNVLQACRVDPYVLEMICNAQASIVGLHPSRQSWRQPSLGARILAVVDAYDSLITAQPWRSSLSHEDVLRMLDSSCGREFDANVVSALGRFMQLRGLPPTQEAFAGLETADLPPINGQQEAAWLSQVMGQLYLLESVYDGYFVIDADLRIVVWSRGAENLLGHGIFEMLGKTWTSRLLGYLTEEAQTLPEPLCPMHRVLHGAGPQASELQLERADGRVMRAELQSIPLLDEAGRLHGAVEILRDLTRCQRRAPQALRELRLAATRDALTSVANRRELETRLAELMVHHERHPDEPFSVIFLDVDYFKNINDTHGHAVGDQVLVDIARLLQRETYSGEIVGRYGGEEFVILCPGTDLPAAVRRAERLRTAIRTTHLASIDLPRITASFGVAQLEPGDNAESLLRRADQALYHAKQTGRDRTSSGAIEPDEPAESTRAAPPSDPFVYTLEFQAVIAADLLVYKLGGFVNDLGVEVKEVQPDRVVLRHGQTGWFGRWGLRPESQPVEIVLRFDSTQTVGAYRQLRRIEATIRPRGRIRDPHVFQHRAQQILRELRGYFAAE</sequence>
<dbReference type="FunFam" id="3.30.70.270:FF:000001">
    <property type="entry name" value="Diguanylate cyclase domain protein"/>
    <property type="match status" value="1"/>
</dbReference>
<proteinExistence type="predicted"/>
<dbReference type="PROSITE" id="PS50887">
    <property type="entry name" value="GGDEF"/>
    <property type="match status" value="1"/>
</dbReference>
<dbReference type="GO" id="GO:0052621">
    <property type="term" value="F:diguanylate cyclase activity"/>
    <property type="evidence" value="ECO:0007669"/>
    <property type="project" value="UniProtKB-EC"/>
</dbReference>
<dbReference type="SUPFAM" id="SSF55073">
    <property type="entry name" value="Nucleotide cyclase"/>
    <property type="match status" value="1"/>
</dbReference>
<accession>A0A7C4LLA5</accession>
<dbReference type="PROSITE" id="PS51832">
    <property type="entry name" value="HD_GYP"/>
    <property type="match status" value="1"/>
</dbReference>
<dbReference type="SUPFAM" id="SSF109604">
    <property type="entry name" value="HD-domain/PDEase-like"/>
    <property type="match status" value="1"/>
</dbReference>
<dbReference type="AlphaFoldDB" id="A0A7C4LLA5"/>
<dbReference type="Pfam" id="PF00990">
    <property type="entry name" value="GGDEF"/>
    <property type="match status" value="1"/>
</dbReference>
<feature type="domain" description="PAC" evidence="5">
    <location>
        <begin position="345"/>
        <end position="397"/>
    </location>
</feature>
<evidence type="ECO:0000259" key="6">
    <source>
        <dbReference type="PROSITE" id="PS50887"/>
    </source>
</evidence>
<feature type="domain" description="PAS" evidence="4">
    <location>
        <begin position="273"/>
        <end position="342"/>
    </location>
</feature>
<dbReference type="PROSITE" id="PS50113">
    <property type="entry name" value="PAC"/>
    <property type="match status" value="1"/>
</dbReference>
<evidence type="ECO:0000313" key="8">
    <source>
        <dbReference type="EMBL" id="HGT39474.1"/>
    </source>
</evidence>
<dbReference type="CDD" id="cd00130">
    <property type="entry name" value="PAS"/>
    <property type="match status" value="1"/>
</dbReference>
<reference evidence="8" key="1">
    <citation type="journal article" date="2020" name="mSystems">
        <title>Genome- and Community-Level Interaction Insights into Carbon Utilization and Element Cycling Functions of Hydrothermarchaeota in Hydrothermal Sediment.</title>
        <authorList>
            <person name="Zhou Z."/>
            <person name="Liu Y."/>
            <person name="Xu W."/>
            <person name="Pan J."/>
            <person name="Luo Z.H."/>
            <person name="Li M."/>
        </authorList>
    </citation>
    <scope>NUCLEOTIDE SEQUENCE [LARGE SCALE GENOMIC DNA]</scope>
    <source>
        <strain evidence="8">SpSt-508</strain>
    </source>
</reference>
<dbReference type="SUPFAM" id="SSF55785">
    <property type="entry name" value="PYP-like sensor domain (PAS domain)"/>
    <property type="match status" value="1"/>
</dbReference>
<organism evidence="8">
    <name type="scientific">Schlesneria paludicola</name>
    <dbReference type="NCBI Taxonomy" id="360056"/>
    <lineage>
        <taxon>Bacteria</taxon>
        <taxon>Pseudomonadati</taxon>
        <taxon>Planctomycetota</taxon>
        <taxon>Planctomycetia</taxon>
        <taxon>Planctomycetales</taxon>
        <taxon>Planctomycetaceae</taxon>
        <taxon>Schlesneria</taxon>
    </lineage>
</organism>
<dbReference type="CDD" id="cd00077">
    <property type="entry name" value="HDc"/>
    <property type="match status" value="1"/>
</dbReference>
<gene>
    <name evidence="8" type="ORF">ENS64_09470</name>
</gene>
<dbReference type="Pfam" id="PF13487">
    <property type="entry name" value="HD_5"/>
    <property type="match status" value="1"/>
</dbReference>